<feature type="compositionally biased region" description="Polar residues" evidence="1">
    <location>
        <begin position="1911"/>
        <end position="1923"/>
    </location>
</feature>
<feature type="compositionally biased region" description="Low complexity" evidence="1">
    <location>
        <begin position="629"/>
        <end position="645"/>
    </location>
</feature>
<feature type="compositionally biased region" description="Polar residues" evidence="1">
    <location>
        <begin position="1248"/>
        <end position="1264"/>
    </location>
</feature>
<dbReference type="PANTHER" id="PTHR39072">
    <property type="entry name" value="RE48511P"/>
    <property type="match status" value="1"/>
</dbReference>
<feature type="domain" description="DUF4758" evidence="2">
    <location>
        <begin position="1407"/>
        <end position="1479"/>
    </location>
</feature>
<feature type="region of interest" description="Disordered" evidence="1">
    <location>
        <begin position="1753"/>
        <end position="1831"/>
    </location>
</feature>
<feature type="compositionally biased region" description="Low complexity" evidence="1">
    <location>
        <begin position="1035"/>
        <end position="1046"/>
    </location>
</feature>
<feature type="compositionally biased region" description="Acidic residues" evidence="1">
    <location>
        <begin position="1047"/>
        <end position="1056"/>
    </location>
</feature>
<feature type="compositionally biased region" description="Acidic residues" evidence="1">
    <location>
        <begin position="1766"/>
        <end position="1783"/>
    </location>
</feature>
<evidence type="ECO:0000313" key="4">
    <source>
        <dbReference type="Proteomes" id="UP000792457"/>
    </source>
</evidence>
<feature type="region of interest" description="Disordered" evidence="1">
    <location>
        <begin position="1971"/>
        <end position="2438"/>
    </location>
</feature>
<feature type="domain" description="DUF4758" evidence="2">
    <location>
        <begin position="1109"/>
        <end position="1226"/>
    </location>
</feature>
<feature type="compositionally biased region" description="Basic and acidic residues" evidence="1">
    <location>
        <begin position="1218"/>
        <end position="1247"/>
    </location>
</feature>
<feature type="compositionally biased region" description="Low complexity" evidence="1">
    <location>
        <begin position="2402"/>
        <end position="2416"/>
    </location>
</feature>
<feature type="domain" description="DUF4758" evidence="2">
    <location>
        <begin position="1497"/>
        <end position="1602"/>
    </location>
</feature>
<feature type="compositionally biased region" description="Acidic residues" evidence="1">
    <location>
        <begin position="617"/>
        <end position="628"/>
    </location>
</feature>
<evidence type="ECO:0000313" key="3">
    <source>
        <dbReference type="EMBL" id="KAG8236192.1"/>
    </source>
</evidence>
<feature type="compositionally biased region" description="Acidic residues" evidence="1">
    <location>
        <begin position="2154"/>
        <end position="2197"/>
    </location>
</feature>
<feature type="compositionally biased region" description="Pro residues" evidence="1">
    <location>
        <begin position="2050"/>
        <end position="2063"/>
    </location>
</feature>
<feature type="compositionally biased region" description="Acidic residues" evidence="1">
    <location>
        <begin position="1989"/>
        <end position="2003"/>
    </location>
</feature>
<feature type="compositionally biased region" description="Low complexity" evidence="1">
    <location>
        <begin position="1884"/>
        <end position="1898"/>
    </location>
</feature>
<name>A0A8K0KJI0_LADFU</name>
<feature type="domain" description="DUF4758" evidence="2">
    <location>
        <begin position="1332"/>
        <end position="1379"/>
    </location>
</feature>
<keyword evidence="4" id="KW-1185">Reference proteome</keyword>
<dbReference type="Proteomes" id="UP000792457">
    <property type="component" value="Unassembled WGS sequence"/>
</dbReference>
<dbReference type="PANTHER" id="PTHR39072:SF2">
    <property type="match status" value="1"/>
</dbReference>
<feature type="region of interest" description="Disordered" evidence="1">
    <location>
        <begin position="596"/>
        <end position="649"/>
    </location>
</feature>
<feature type="compositionally biased region" description="Low complexity" evidence="1">
    <location>
        <begin position="1924"/>
        <end position="1938"/>
    </location>
</feature>
<evidence type="ECO:0000256" key="1">
    <source>
        <dbReference type="SAM" id="MobiDB-lite"/>
    </source>
</evidence>
<feature type="domain" description="DUF4758" evidence="2">
    <location>
        <begin position="1612"/>
        <end position="1666"/>
    </location>
</feature>
<organism evidence="3 4">
    <name type="scientific">Ladona fulva</name>
    <name type="common">Scarce chaser dragonfly</name>
    <name type="synonym">Libellula fulva</name>
    <dbReference type="NCBI Taxonomy" id="123851"/>
    <lineage>
        <taxon>Eukaryota</taxon>
        <taxon>Metazoa</taxon>
        <taxon>Ecdysozoa</taxon>
        <taxon>Arthropoda</taxon>
        <taxon>Hexapoda</taxon>
        <taxon>Insecta</taxon>
        <taxon>Pterygota</taxon>
        <taxon>Palaeoptera</taxon>
        <taxon>Odonata</taxon>
        <taxon>Epiprocta</taxon>
        <taxon>Anisoptera</taxon>
        <taxon>Libelluloidea</taxon>
        <taxon>Libellulidae</taxon>
        <taxon>Ladona</taxon>
    </lineage>
</organism>
<protein>
    <recommendedName>
        <fullName evidence="2">DUF4758 domain-containing protein</fullName>
    </recommendedName>
</protein>
<sequence>MSTGPESDTPSECPLENQVERWKRKASEVSTRIDGPVTTSMFAGGTRRVRPTGILTSTAGTFVLDGTTTEFATKVYGTHLDDGVYAKIVSTSSRVFFAVPSAGRIRPTGLLSSATSTRVAGTQTTYYTTEFSGTYIDGTYAQLVSSTSRVVVEPTATLQTAAAPVPEDDQVVTVTGTRGALIDGSETKYDVFTGTHVKGDKTYQFFFGNTAVSATAVSKEVGGTTLNPEDQLVVRTGENDRIVVSVDDRELNLVLPESAKASAAESESMNNDSGMKGVFIEGSLGGFSILGASEEQISNSAQTEMLTVTVGRGVAQTKIVRGRYDGLESLAPSKSTSSAQSEKTVYRFAPRIPALRPPRPGGVSQAEIAKLSKEDEHNEEDENLLKARKVETETEKSPLIRPSKVHRVNLPTFTVGQDGIREDEGKVVVRVDQNVEARVGPRKDYRTLSNRQRLGKSLPFRGFQVIHEKEDLVNAESGGSLPVPTITYFGFAEFTTTAHGTVIVFQPRTKEATASTASYSPKVTAVSAYRQSSSAIQESKDGISSESSKQKVATGVKTFYSHTPGMVTRTVTGHSLSMQTSLPTILVEPVLGLSVNGREKSGRKDDDAELVYPTSDAPEEIYEEEELEQTQSTTESLTTSTTFTENAHGRPFSVDLESSIVPMESSQVGPQSDHVFSSTAPTEPLQSSGVTESTESLPVGIIRSIEGTRALDGTTTFFTSLIYGTYINGNYKKVIQTTSSVLKPGESSDIPTTFPTVDERVTAEETTTEFSEPTIGDTSEGTYVTKEMVEDTTLPSMTTEDDVMSTIPMGTTEENDLANEVETGRKVNNRPEEQNIISDDADKEMISALGKGAPSLSVDEQETSYIYSVIPTTVYQTFTYFTTFYIPSDGTTSTSIRSREVIASDLSLLTIRQIAPTATAETTTQSQAPTTPMTVEETPELPRVETTTIETPITTTSPIRDESVEDEGNEQSEEIELIFKTLYTTYTYLTTFFHDTTTSVSSREVVITNVLTSTLNSVTLATEPALAGLVRDYDSSATVTTPSSSVEEQDEEDDESVPTRPTSVGVGRPTTQFFSEDTLSSTPTAPLLITPTIANAKPNSVIPKGAFRTFYTTYTYFTTVFVDGETELTSRTEVYTNIIPPSGYIEPTSTAESIMKESPATLVPSIQAEAELESQVRPSISISHPERYSSTIMHRSGIKKVEEVTISDVTTEPITEIRPIEHDSISISSENHEEKEKPTSEENHETDSITNTMPKSDITLSSSKSNEDGKPKTTTEKYFGVTKFEEVGEPEKLVSEEDDQESSESNTEVVLPLPLPSPTATQLPETSILVQTTFTTFTYFTTLYRGGTSEVVSRLETVTNIMTVTIDPTSVLNDKILSTDAISIKPTLTEPVQELETTDVDESIYPITYFTTFTYWTTAYKGGSTIVNSREETVSNVVTPTGRPPITREIEHIHATTSTETSSSATLEASKEIETAKSLSESTTISPSPSVVSTPPLTTFYTTYTYFTTSYVGDSTIVNSRLETVTNVEAGDTQTARAIGTSPPSVQQIITPTSVASLSTGLLSTIRTSSVGDDKRTTLYSTDVYGTYIDGLYAKVLESSTKVLEEPVTSTISELPKVNLQPTGIVSLNAGSIVDADGTATTYYSTMAIGTFIGNLYAQVVESTSSIVLNTEKTDVPLSSDSQKTGLVRLIKGSIVKGESTTHYESRVVGTVIDGRYAQIIESTSSFGSAEATIAPTQTTSAIVTPTAVPELESSLGEVSSKEEEKSEEEEEEHSQEEDEEDANNANKGRITSRLTFSSRRKTFTPVIRPFSSRNRPTFHPRRRPTSATTITRVTQTPTVTATPAHTDYLAATAARGRFSSRRGGASADVRASAVGGGRRFSRIRGSSSPGVYGSSSYLGGGRGRGTSSRITPTAASSLPFANSRSRPGGFRSSFVGRTSSEYPYGRTSSSAALFAANSRFRIRPSSTLTQLRTSAISSPPPFDHNTVEDEDEENEGEEEDDVGTEKEEGSRATEPTESNLPESAFTPTTEGTTSPLRRPLLRLRRPNTYQPPSPPSTTPSPLPRSTAARRLSLLRRPSSEENLPTEDRKQSRQRYKTSTTSATKAAKAPTTPRPRPPPRLQVLNRPRPTSSLFPRRGLFRRPGEDQEKPLEETKDEESDEDSEIVEEAESSANDAADEDDSYNLEETVADNDYEASEDVKRRNDAPQVFIRPFSPRRRRLKRQAEYGSRGTSSNSGGLRGYSNRFRRPGGSRKTTSAPEAEARVGMEEEETYVEEEVSTQRLNEASRQSNSRPRNSGQQQQSRGRSSTPQSRSQYSNTGTRPKNTETNTNTNNYREPSNSRTNFRRPSTPSVRRRNKSESNINTQQQQQQQRPKPPRLRTQSDTHTSTPSKPRSRSRYSNRGRSQTSSTSTNTGRGRYRTSDLESNDYTTRRQHQSSWDGRVTVTLQVPMEATIPVINGKNTEYRRVVTASPSIQVLTPGQYEATEIAGTPGLLLLGRDVTATPTPGLIHVTQYVARETQTTSVEFTPTVIRGRKTSFSHVVPSTAYGVEEVVSTLPSESGLLPSSPLANI</sequence>
<accession>A0A8K0KJI0</accession>
<feature type="compositionally biased region" description="Low complexity" evidence="1">
    <location>
        <begin position="918"/>
        <end position="936"/>
    </location>
</feature>
<evidence type="ECO:0000259" key="2">
    <source>
        <dbReference type="Pfam" id="PF15950"/>
    </source>
</evidence>
<dbReference type="InterPro" id="IPR031866">
    <property type="entry name" value="DUF4758"/>
</dbReference>
<feature type="domain" description="DUF4758" evidence="2">
    <location>
        <begin position="46"/>
        <end position="93"/>
    </location>
</feature>
<feature type="non-terminal residue" evidence="3">
    <location>
        <position position="2572"/>
    </location>
</feature>
<feature type="domain" description="DUF4758" evidence="2">
    <location>
        <begin position="1677"/>
        <end position="1726"/>
    </location>
</feature>
<dbReference type="OrthoDB" id="10040649at2759"/>
<dbReference type="Pfam" id="PF15950">
    <property type="entry name" value="DUF4758"/>
    <property type="match status" value="9"/>
</dbReference>
<feature type="domain" description="DUF4758" evidence="2">
    <location>
        <begin position="686"/>
        <end position="740"/>
    </location>
</feature>
<feature type="region of interest" description="Disordered" evidence="1">
    <location>
        <begin position="1881"/>
        <end position="1946"/>
    </location>
</feature>
<reference evidence="3" key="2">
    <citation type="submission" date="2017-10" db="EMBL/GenBank/DDBJ databases">
        <title>Ladona fulva Genome sequencing and assembly.</title>
        <authorList>
            <person name="Murali S."/>
            <person name="Richards S."/>
            <person name="Bandaranaike D."/>
            <person name="Bellair M."/>
            <person name="Blankenburg K."/>
            <person name="Chao H."/>
            <person name="Dinh H."/>
            <person name="Doddapaneni H."/>
            <person name="Dugan-Rocha S."/>
            <person name="Elkadiri S."/>
            <person name="Gnanaolivu R."/>
            <person name="Hernandez B."/>
            <person name="Skinner E."/>
            <person name="Javaid M."/>
            <person name="Lee S."/>
            <person name="Li M."/>
            <person name="Ming W."/>
            <person name="Munidasa M."/>
            <person name="Muniz J."/>
            <person name="Nguyen L."/>
            <person name="Hughes D."/>
            <person name="Osuji N."/>
            <person name="Pu L.-L."/>
            <person name="Puazo M."/>
            <person name="Qu C."/>
            <person name="Quiroz J."/>
            <person name="Raj R."/>
            <person name="Weissenberger G."/>
            <person name="Xin Y."/>
            <person name="Zou X."/>
            <person name="Han Y."/>
            <person name="Worley K."/>
            <person name="Muzny D."/>
            <person name="Gibbs R."/>
        </authorList>
    </citation>
    <scope>NUCLEOTIDE SEQUENCE</scope>
    <source>
        <strain evidence="3">Sampled in the wild</strain>
    </source>
</reference>
<feature type="compositionally biased region" description="Basic and acidic residues" evidence="1">
    <location>
        <begin position="1283"/>
        <end position="1295"/>
    </location>
</feature>
<feature type="region of interest" description="Disordered" evidence="1">
    <location>
        <begin position="664"/>
        <end position="692"/>
    </location>
</feature>
<feature type="region of interest" description="Disordered" evidence="1">
    <location>
        <begin position="1034"/>
        <end position="1070"/>
    </location>
</feature>
<feature type="domain" description="DUF4758" evidence="2">
    <location>
        <begin position="104"/>
        <end position="148"/>
    </location>
</feature>
<dbReference type="EMBL" id="KZ308995">
    <property type="protein sequence ID" value="KAG8236192.1"/>
    <property type="molecule type" value="Genomic_DNA"/>
</dbReference>
<feature type="compositionally biased region" description="Basic and acidic residues" evidence="1">
    <location>
        <begin position="2142"/>
        <end position="2153"/>
    </location>
</feature>
<feature type="compositionally biased region" description="Low complexity" evidence="1">
    <location>
        <begin position="2287"/>
        <end position="2315"/>
    </location>
</feature>
<feature type="compositionally biased region" description="Basic and acidic residues" evidence="1">
    <location>
        <begin position="597"/>
        <end position="606"/>
    </location>
</feature>
<proteinExistence type="predicted"/>
<gene>
    <name evidence="3" type="ORF">J437_LFUL016288</name>
</gene>
<reference evidence="3" key="1">
    <citation type="submission" date="2013-04" db="EMBL/GenBank/DDBJ databases">
        <authorList>
            <person name="Qu J."/>
            <person name="Murali S.C."/>
            <person name="Bandaranaike D."/>
            <person name="Bellair M."/>
            <person name="Blankenburg K."/>
            <person name="Chao H."/>
            <person name="Dinh H."/>
            <person name="Doddapaneni H."/>
            <person name="Downs B."/>
            <person name="Dugan-Rocha S."/>
            <person name="Elkadiri S."/>
            <person name="Gnanaolivu R.D."/>
            <person name="Hernandez B."/>
            <person name="Javaid M."/>
            <person name="Jayaseelan J.C."/>
            <person name="Lee S."/>
            <person name="Li M."/>
            <person name="Ming W."/>
            <person name="Munidasa M."/>
            <person name="Muniz J."/>
            <person name="Nguyen L."/>
            <person name="Ongeri F."/>
            <person name="Osuji N."/>
            <person name="Pu L.-L."/>
            <person name="Puazo M."/>
            <person name="Qu C."/>
            <person name="Quiroz J."/>
            <person name="Raj R."/>
            <person name="Weissenberger G."/>
            <person name="Xin Y."/>
            <person name="Zou X."/>
            <person name="Han Y."/>
            <person name="Richards S."/>
            <person name="Worley K."/>
            <person name="Muzny D."/>
            <person name="Gibbs R."/>
        </authorList>
    </citation>
    <scope>NUCLEOTIDE SEQUENCE</scope>
    <source>
        <strain evidence="3">Sampled in the wild</strain>
    </source>
</reference>
<feature type="compositionally biased region" description="Acidic residues" evidence="1">
    <location>
        <begin position="2268"/>
        <end position="2278"/>
    </location>
</feature>
<feature type="compositionally biased region" description="Polar residues" evidence="1">
    <location>
        <begin position="2335"/>
        <end position="2352"/>
    </location>
</feature>
<feature type="compositionally biased region" description="Low complexity" evidence="1">
    <location>
        <begin position="2064"/>
        <end position="2077"/>
    </location>
</feature>
<feature type="compositionally biased region" description="Low complexity" evidence="1">
    <location>
        <begin position="2097"/>
        <end position="2111"/>
    </location>
</feature>
<feature type="region of interest" description="Disordered" evidence="1">
    <location>
        <begin position="918"/>
        <end position="939"/>
    </location>
</feature>
<feature type="compositionally biased region" description="Polar residues" evidence="1">
    <location>
        <begin position="2014"/>
        <end position="2035"/>
    </location>
</feature>
<feature type="compositionally biased region" description="Basic and acidic residues" evidence="1">
    <location>
        <begin position="1265"/>
        <end position="1275"/>
    </location>
</feature>
<comment type="caution">
    <text evidence="3">The sequence shown here is derived from an EMBL/GenBank/DDBJ whole genome shotgun (WGS) entry which is preliminary data.</text>
</comment>
<feature type="region of interest" description="Disordered" evidence="1">
    <location>
        <begin position="1212"/>
        <end position="1312"/>
    </location>
</feature>